<dbReference type="PROSITE" id="PS51257">
    <property type="entry name" value="PROKAR_LIPOPROTEIN"/>
    <property type="match status" value="1"/>
</dbReference>
<feature type="signal peptide" evidence="1">
    <location>
        <begin position="1"/>
        <end position="27"/>
    </location>
</feature>
<dbReference type="SMART" id="SM00867">
    <property type="entry name" value="YceI"/>
    <property type="match status" value="1"/>
</dbReference>
<keyword evidence="1" id="KW-0732">Signal</keyword>
<protein>
    <submittedName>
        <fullName evidence="3">YceI family protein</fullName>
    </submittedName>
</protein>
<dbReference type="SUPFAM" id="SSF101874">
    <property type="entry name" value="YceI-like"/>
    <property type="match status" value="1"/>
</dbReference>
<feature type="domain" description="Lipid/polyisoprenoid-binding YceI-like" evidence="2">
    <location>
        <begin position="42"/>
        <end position="226"/>
    </location>
</feature>
<name>A0A5M6CVI3_9BACT</name>
<evidence type="ECO:0000256" key="1">
    <source>
        <dbReference type="SAM" id="SignalP"/>
    </source>
</evidence>
<dbReference type="Pfam" id="PF04264">
    <property type="entry name" value="YceI"/>
    <property type="match status" value="1"/>
</dbReference>
<dbReference type="PANTHER" id="PTHR34406:SF1">
    <property type="entry name" value="PROTEIN YCEI"/>
    <property type="match status" value="1"/>
</dbReference>
<dbReference type="Gene3D" id="2.40.128.110">
    <property type="entry name" value="Lipid/polyisoprenoid-binding, YceI-like"/>
    <property type="match status" value="1"/>
</dbReference>
<feature type="chain" id="PRO_5024440727" evidence="1">
    <location>
        <begin position="28"/>
        <end position="228"/>
    </location>
</feature>
<evidence type="ECO:0000313" key="3">
    <source>
        <dbReference type="EMBL" id="KAA5536985.1"/>
    </source>
</evidence>
<comment type="caution">
    <text evidence="3">The sequence shown here is derived from an EMBL/GenBank/DDBJ whole genome shotgun (WGS) entry which is preliminary data.</text>
</comment>
<proteinExistence type="predicted"/>
<dbReference type="PANTHER" id="PTHR34406">
    <property type="entry name" value="PROTEIN YCEI"/>
    <property type="match status" value="1"/>
</dbReference>
<dbReference type="Proteomes" id="UP000323632">
    <property type="component" value="Unassembled WGS sequence"/>
</dbReference>
<gene>
    <name evidence="3" type="ORF">F0919_04760</name>
</gene>
<reference evidence="3 4" key="1">
    <citation type="submission" date="2019-09" db="EMBL/GenBank/DDBJ databases">
        <title>Genome sequence and assembly of Taibaiella sp.</title>
        <authorList>
            <person name="Chhetri G."/>
        </authorList>
    </citation>
    <scope>NUCLEOTIDE SEQUENCE [LARGE SCALE GENOMIC DNA]</scope>
    <source>
        <strain evidence="3 4">KVB11</strain>
    </source>
</reference>
<dbReference type="EMBL" id="VWSH01000001">
    <property type="protein sequence ID" value="KAA5536985.1"/>
    <property type="molecule type" value="Genomic_DNA"/>
</dbReference>
<dbReference type="RefSeq" id="WP_150031562.1">
    <property type="nucleotide sequence ID" value="NZ_VWSH01000001.1"/>
</dbReference>
<sequence length="228" mass="23780">MRKLTLTAAAAALLFAASCNNSSSDQAATSAAQTAAATTGKEYTADATASSIHWQATHKGGAMPRYGTINITGGTIAAENGAVTGGSFDVDMNTIKVDSASVPEPADKGHKAIDLENHLKSADFFDVANHKTAKFVITGVTPFDVTKDKSMLEGATNIVSGNLTIKDSTVNVTFPAKITVSDASVDVQAKFTVDRTSWGLRLGAEGNPANWMISKDLELEINLKAVSK</sequence>
<dbReference type="InterPro" id="IPR007372">
    <property type="entry name" value="Lipid/polyisoprenoid-bd_YceI"/>
</dbReference>
<evidence type="ECO:0000259" key="2">
    <source>
        <dbReference type="SMART" id="SM00867"/>
    </source>
</evidence>
<keyword evidence="4" id="KW-1185">Reference proteome</keyword>
<organism evidence="3 4">
    <name type="scientific">Taibaiella lutea</name>
    <dbReference type="NCBI Taxonomy" id="2608001"/>
    <lineage>
        <taxon>Bacteria</taxon>
        <taxon>Pseudomonadati</taxon>
        <taxon>Bacteroidota</taxon>
        <taxon>Chitinophagia</taxon>
        <taxon>Chitinophagales</taxon>
        <taxon>Chitinophagaceae</taxon>
        <taxon>Taibaiella</taxon>
    </lineage>
</organism>
<accession>A0A5M6CVI3</accession>
<evidence type="ECO:0000313" key="4">
    <source>
        <dbReference type="Proteomes" id="UP000323632"/>
    </source>
</evidence>
<dbReference type="InterPro" id="IPR036761">
    <property type="entry name" value="TTHA0802/YceI-like_sf"/>
</dbReference>
<dbReference type="AlphaFoldDB" id="A0A5M6CVI3"/>